<evidence type="ECO:0000313" key="3">
    <source>
        <dbReference type="Proteomes" id="UP000479132"/>
    </source>
</evidence>
<name>A0A6M1TDN4_9BACT</name>
<accession>A0A6M1TDN4</accession>
<protein>
    <submittedName>
        <fullName evidence="2">Metal-sulfur cluster assembly factor</fullName>
    </submittedName>
</protein>
<gene>
    <name evidence="2" type="ORF">G3569_17315</name>
</gene>
<dbReference type="Gene3D" id="3.30.300.130">
    <property type="entry name" value="Fe-S cluster assembly (FSCA)"/>
    <property type="match status" value="1"/>
</dbReference>
<dbReference type="PANTHER" id="PTHR42831">
    <property type="entry name" value="FE-S PROTEIN MATURATION AUXILIARY FACTOR YITW"/>
    <property type="match status" value="1"/>
</dbReference>
<reference evidence="2 3" key="1">
    <citation type="submission" date="2020-02" db="EMBL/GenBank/DDBJ databases">
        <title>Aliifodinibius halophilus 2W32, complete genome.</title>
        <authorList>
            <person name="Li Y."/>
            <person name="Wu S."/>
        </authorList>
    </citation>
    <scope>NUCLEOTIDE SEQUENCE [LARGE SCALE GENOMIC DNA]</scope>
    <source>
        <strain evidence="2 3">2W32</strain>
    </source>
</reference>
<comment type="caution">
    <text evidence="2">The sequence shown here is derived from an EMBL/GenBank/DDBJ whole genome shotgun (WGS) entry which is preliminary data.</text>
</comment>
<dbReference type="Proteomes" id="UP000479132">
    <property type="component" value="Unassembled WGS sequence"/>
</dbReference>
<dbReference type="SUPFAM" id="SSF117916">
    <property type="entry name" value="Fe-S cluster assembly (FSCA) domain-like"/>
    <property type="match status" value="1"/>
</dbReference>
<keyword evidence="3" id="KW-1185">Reference proteome</keyword>
<sequence>MKDTFSVDRSAIAQQLREVIDPELGVNIVDLGLVYNIFADDGTLIVEYTATTPGCPMRRYLQQQIEETLASVDQFDDYEARLIWEPEWSVDMIKEDVDFFGHPPPRASNS</sequence>
<dbReference type="InterPro" id="IPR002744">
    <property type="entry name" value="MIP18-like"/>
</dbReference>
<evidence type="ECO:0000259" key="1">
    <source>
        <dbReference type="Pfam" id="PF01883"/>
    </source>
</evidence>
<dbReference type="AlphaFoldDB" id="A0A6M1TDN4"/>
<dbReference type="InterPro" id="IPR034904">
    <property type="entry name" value="FSCA_dom_sf"/>
</dbReference>
<evidence type="ECO:0000313" key="2">
    <source>
        <dbReference type="EMBL" id="NGP90121.1"/>
    </source>
</evidence>
<organism evidence="2 3">
    <name type="scientific">Fodinibius halophilus</name>
    <dbReference type="NCBI Taxonomy" id="1736908"/>
    <lineage>
        <taxon>Bacteria</taxon>
        <taxon>Pseudomonadati</taxon>
        <taxon>Balneolota</taxon>
        <taxon>Balneolia</taxon>
        <taxon>Balneolales</taxon>
        <taxon>Balneolaceae</taxon>
        <taxon>Fodinibius</taxon>
    </lineage>
</organism>
<dbReference type="RefSeq" id="WP_165271348.1">
    <property type="nucleotide sequence ID" value="NZ_JAALLS010000035.1"/>
</dbReference>
<dbReference type="PANTHER" id="PTHR42831:SF1">
    <property type="entry name" value="FE-S PROTEIN MATURATION AUXILIARY FACTOR YITW"/>
    <property type="match status" value="1"/>
</dbReference>
<proteinExistence type="predicted"/>
<feature type="domain" description="MIP18 family-like" evidence="1">
    <location>
        <begin position="10"/>
        <end position="79"/>
    </location>
</feature>
<dbReference type="EMBL" id="JAALLS010000035">
    <property type="protein sequence ID" value="NGP90121.1"/>
    <property type="molecule type" value="Genomic_DNA"/>
</dbReference>
<dbReference type="Pfam" id="PF01883">
    <property type="entry name" value="FeS_assembly_P"/>
    <property type="match status" value="1"/>
</dbReference>
<dbReference type="InterPro" id="IPR052339">
    <property type="entry name" value="Fe-S_Maturation_MIP18"/>
</dbReference>